<keyword evidence="3" id="KW-0732">Signal</keyword>
<dbReference type="OrthoDB" id="5969438at2759"/>
<feature type="region of interest" description="Disordered" evidence="1">
    <location>
        <begin position="234"/>
        <end position="310"/>
    </location>
</feature>
<feature type="compositionally biased region" description="Basic and acidic residues" evidence="1">
    <location>
        <begin position="259"/>
        <end position="282"/>
    </location>
</feature>
<evidence type="ECO:0000313" key="4">
    <source>
        <dbReference type="EMBL" id="PFX26752.1"/>
    </source>
</evidence>
<dbReference type="EMBL" id="LSMT01000118">
    <property type="protein sequence ID" value="PFX26752.1"/>
    <property type="molecule type" value="Genomic_DNA"/>
</dbReference>
<keyword evidence="2" id="KW-1133">Transmembrane helix</keyword>
<dbReference type="Proteomes" id="UP000225706">
    <property type="component" value="Unassembled WGS sequence"/>
</dbReference>
<comment type="caution">
    <text evidence="4">The sequence shown here is derived from an EMBL/GenBank/DDBJ whole genome shotgun (WGS) entry which is preliminary data.</text>
</comment>
<feature type="transmembrane region" description="Helical" evidence="2">
    <location>
        <begin position="132"/>
        <end position="155"/>
    </location>
</feature>
<keyword evidence="2" id="KW-0472">Membrane</keyword>
<evidence type="ECO:0000256" key="2">
    <source>
        <dbReference type="SAM" id="Phobius"/>
    </source>
</evidence>
<keyword evidence="2" id="KW-0812">Transmembrane</keyword>
<feature type="chain" id="PRO_5012767132" evidence="3">
    <location>
        <begin position="22"/>
        <end position="352"/>
    </location>
</feature>
<organism evidence="4 5">
    <name type="scientific">Stylophora pistillata</name>
    <name type="common">Smooth cauliflower coral</name>
    <dbReference type="NCBI Taxonomy" id="50429"/>
    <lineage>
        <taxon>Eukaryota</taxon>
        <taxon>Metazoa</taxon>
        <taxon>Cnidaria</taxon>
        <taxon>Anthozoa</taxon>
        <taxon>Hexacorallia</taxon>
        <taxon>Scleractinia</taxon>
        <taxon>Astrocoeniina</taxon>
        <taxon>Pocilloporidae</taxon>
        <taxon>Stylophora</taxon>
    </lineage>
</organism>
<gene>
    <name evidence="4" type="ORF">AWC38_SpisGene8540</name>
</gene>
<evidence type="ECO:0000313" key="5">
    <source>
        <dbReference type="Proteomes" id="UP000225706"/>
    </source>
</evidence>
<evidence type="ECO:0000256" key="3">
    <source>
        <dbReference type="SAM" id="SignalP"/>
    </source>
</evidence>
<accession>A0A2B4SDZ0</accession>
<reference evidence="5" key="1">
    <citation type="journal article" date="2017" name="bioRxiv">
        <title>Comparative analysis of the genomes of Stylophora pistillata and Acropora digitifera provides evidence for extensive differences between species of corals.</title>
        <authorList>
            <person name="Voolstra C.R."/>
            <person name="Li Y."/>
            <person name="Liew Y.J."/>
            <person name="Baumgarten S."/>
            <person name="Zoccola D."/>
            <person name="Flot J.-F."/>
            <person name="Tambutte S."/>
            <person name="Allemand D."/>
            <person name="Aranda M."/>
        </authorList>
    </citation>
    <scope>NUCLEOTIDE SEQUENCE [LARGE SCALE GENOMIC DNA]</scope>
</reference>
<protein>
    <submittedName>
        <fullName evidence="4">Uncharacterized protein</fullName>
    </submittedName>
</protein>
<feature type="region of interest" description="Disordered" evidence="1">
    <location>
        <begin position="327"/>
        <end position="352"/>
    </location>
</feature>
<keyword evidence="5" id="KW-1185">Reference proteome</keyword>
<proteinExistence type="predicted"/>
<name>A0A2B4SDZ0_STYPI</name>
<dbReference type="AlphaFoldDB" id="A0A2B4SDZ0"/>
<feature type="signal peptide" evidence="3">
    <location>
        <begin position="1"/>
        <end position="21"/>
    </location>
</feature>
<evidence type="ECO:0000256" key="1">
    <source>
        <dbReference type="SAM" id="MobiDB-lite"/>
    </source>
</evidence>
<sequence length="352" mass="39843">MISRKQGIVLIVIILCSYAQAKLECPLQCDCTDDFSVVVCRGMEKFPLFGFASNVKTLFINHNPLDCDHVMIHTLKHLRETAGLKSFDGQKIKCPSKIPVIDHGHHGHYHPHHRLTGGGPLIYFHHGSFSPLAMAGGIVMIVLSMLSVIVVFWVLMRYRRKLSRECKRQTLAQEDSLSKMEKGSGYESETFEHLLKEGLKKQRRGSQGYPECGIVNTDDSDVVEEVDYLKEKMMKQRRGSQGYPENVKSDESLLTEDDGMNRTIEEKGSTDKGTRNESDTVEHMLMTGLRKQRRGSQGYPVQVKSDDSLLSEEDYLEESLKIQRSMSRGYDLGAESNTDRGMCYGGDRLELK</sequence>